<feature type="compositionally biased region" description="Basic and acidic residues" evidence="1">
    <location>
        <begin position="41"/>
        <end position="56"/>
    </location>
</feature>
<accession>A0A6J7EU25</accession>
<organism evidence="3">
    <name type="scientific">freshwater metagenome</name>
    <dbReference type="NCBI Taxonomy" id="449393"/>
    <lineage>
        <taxon>unclassified sequences</taxon>
        <taxon>metagenomes</taxon>
        <taxon>ecological metagenomes</taxon>
    </lineage>
</organism>
<proteinExistence type="predicted"/>
<evidence type="ECO:0000313" key="2">
    <source>
        <dbReference type="EMBL" id="CAB4762423.1"/>
    </source>
</evidence>
<protein>
    <submittedName>
        <fullName evidence="3">Unannotated protein</fullName>
    </submittedName>
</protein>
<feature type="region of interest" description="Disordered" evidence="1">
    <location>
        <begin position="31"/>
        <end position="56"/>
    </location>
</feature>
<gene>
    <name evidence="2" type="ORF">UFOPK2842_01020</name>
    <name evidence="3" type="ORF">UFOPK3480_00589</name>
    <name evidence="4" type="ORF">UFOPK4165_00375</name>
</gene>
<evidence type="ECO:0000313" key="4">
    <source>
        <dbReference type="EMBL" id="CAB5027680.1"/>
    </source>
</evidence>
<dbReference type="EMBL" id="CAFBLY010000037">
    <property type="protein sequence ID" value="CAB4882913.1"/>
    <property type="molecule type" value="Genomic_DNA"/>
</dbReference>
<evidence type="ECO:0000313" key="3">
    <source>
        <dbReference type="EMBL" id="CAB4882913.1"/>
    </source>
</evidence>
<evidence type="ECO:0000256" key="1">
    <source>
        <dbReference type="SAM" id="MobiDB-lite"/>
    </source>
</evidence>
<sequence length="56" mass="6167">MRSTIEIAVSIAHRLLEVLILLVASIDARASAPTASTPDNLFKKDFKEESEPSMRP</sequence>
<reference evidence="3" key="1">
    <citation type="submission" date="2020-05" db="EMBL/GenBank/DDBJ databases">
        <authorList>
            <person name="Chiriac C."/>
            <person name="Salcher M."/>
            <person name="Ghai R."/>
            <person name="Kavagutti S V."/>
        </authorList>
    </citation>
    <scope>NUCLEOTIDE SEQUENCE</scope>
</reference>
<dbReference type="AlphaFoldDB" id="A0A6J7EU25"/>
<dbReference type="EMBL" id="CAFBPV010000021">
    <property type="protein sequence ID" value="CAB5027680.1"/>
    <property type="molecule type" value="Genomic_DNA"/>
</dbReference>
<dbReference type="EMBL" id="CAEZZI010000123">
    <property type="protein sequence ID" value="CAB4762423.1"/>
    <property type="molecule type" value="Genomic_DNA"/>
</dbReference>
<name>A0A6J7EU25_9ZZZZ</name>